<dbReference type="Proteomes" id="UP001620514">
    <property type="component" value="Unassembled WGS sequence"/>
</dbReference>
<dbReference type="EMBL" id="JBIYDN010000004">
    <property type="protein sequence ID" value="MFK4441840.1"/>
    <property type="molecule type" value="Genomic_DNA"/>
</dbReference>
<evidence type="ECO:0000313" key="1">
    <source>
        <dbReference type="EMBL" id="MFK4441840.1"/>
    </source>
</evidence>
<proteinExistence type="predicted"/>
<gene>
    <name evidence="1" type="ORF">ABH943_001855</name>
</gene>
<organism evidence="1 2">
    <name type="scientific">Caballeronia udeis</name>
    <dbReference type="NCBI Taxonomy" id="1232866"/>
    <lineage>
        <taxon>Bacteria</taxon>
        <taxon>Pseudomonadati</taxon>
        <taxon>Pseudomonadota</taxon>
        <taxon>Betaproteobacteria</taxon>
        <taxon>Burkholderiales</taxon>
        <taxon>Burkholderiaceae</taxon>
        <taxon>Caballeronia</taxon>
    </lineage>
</organism>
<dbReference type="RefSeq" id="WP_404605844.1">
    <property type="nucleotide sequence ID" value="NZ_JBIYDN010000004.1"/>
</dbReference>
<keyword evidence="2" id="KW-1185">Reference proteome</keyword>
<evidence type="ECO:0000313" key="2">
    <source>
        <dbReference type="Proteomes" id="UP001620514"/>
    </source>
</evidence>
<name>A0ABW8MDT3_9BURK</name>
<accession>A0ABW8MDT3</accession>
<comment type="caution">
    <text evidence="1">The sequence shown here is derived from an EMBL/GenBank/DDBJ whole genome shotgun (WGS) entry which is preliminary data.</text>
</comment>
<sequence>MYHQMSVEAVQEPGANGVRFRIENQSALLTLNDIEALMDTLIQIRARMQPEHPREPLPSHNYPLEVDPSWHVDKNPLFDGAVVVLRHGGVGWIAYAFPKPSLAKLNDVLSAQVPHSFDMSSIPS</sequence>
<protein>
    <submittedName>
        <fullName evidence="1">Uncharacterized protein</fullName>
    </submittedName>
</protein>
<reference evidence="1 2" key="1">
    <citation type="submission" date="2024-11" db="EMBL/GenBank/DDBJ databases">
        <title>Using genomics to understand microbial adaptation to soil warming.</title>
        <authorList>
            <person name="Deangelis K.M. PhD."/>
        </authorList>
    </citation>
    <scope>NUCLEOTIDE SEQUENCE [LARGE SCALE GENOMIC DNA]</scope>
    <source>
        <strain evidence="1 2">GAS97</strain>
    </source>
</reference>